<accession>A0A6P2CTM0</accession>
<keyword evidence="10" id="KW-1185">Reference proteome</keyword>
<dbReference type="Gene3D" id="1.10.150.20">
    <property type="entry name" value="5' to 3' exonuclease, C-terminal subdomain"/>
    <property type="match status" value="1"/>
</dbReference>
<dbReference type="GO" id="GO:0006302">
    <property type="term" value="P:double-strand break repair"/>
    <property type="evidence" value="ECO:0007669"/>
    <property type="project" value="TreeGrafter"/>
</dbReference>
<evidence type="ECO:0000256" key="7">
    <source>
        <dbReference type="ARBA" id="ARBA00049244"/>
    </source>
</evidence>
<dbReference type="Pfam" id="PF01612">
    <property type="entry name" value="DNA_pol_A_exo1"/>
    <property type="match status" value="1"/>
</dbReference>
<feature type="domain" description="DNA-directed DNA polymerase family A palm" evidence="8">
    <location>
        <begin position="204"/>
        <end position="403"/>
    </location>
</feature>
<dbReference type="InterPro" id="IPR001098">
    <property type="entry name" value="DNA-dir_DNA_pol_A_palm_dom"/>
</dbReference>
<dbReference type="Proteomes" id="UP000464178">
    <property type="component" value="Chromosome"/>
</dbReference>
<dbReference type="InterPro" id="IPR043502">
    <property type="entry name" value="DNA/RNA_pol_sf"/>
</dbReference>
<evidence type="ECO:0000313" key="10">
    <source>
        <dbReference type="Proteomes" id="UP000464178"/>
    </source>
</evidence>
<evidence type="ECO:0000256" key="2">
    <source>
        <dbReference type="ARBA" id="ARBA00012417"/>
    </source>
</evidence>
<dbReference type="AlphaFoldDB" id="A0A6P2CTM0"/>
<name>A0A6P2CTM0_9BACT</name>
<dbReference type="InterPro" id="IPR036397">
    <property type="entry name" value="RNaseH_sf"/>
</dbReference>
<dbReference type="Gene3D" id="3.30.420.10">
    <property type="entry name" value="Ribonuclease H-like superfamily/Ribonuclease H"/>
    <property type="match status" value="1"/>
</dbReference>
<evidence type="ECO:0000256" key="1">
    <source>
        <dbReference type="ARBA" id="ARBA00007705"/>
    </source>
</evidence>
<dbReference type="SMART" id="SM00482">
    <property type="entry name" value="POLAc"/>
    <property type="match status" value="1"/>
</dbReference>
<dbReference type="PROSITE" id="PS00447">
    <property type="entry name" value="DNA_POLYMERASE_A"/>
    <property type="match status" value="1"/>
</dbReference>
<dbReference type="InterPro" id="IPR002562">
    <property type="entry name" value="3'-5'_exonuclease_dom"/>
</dbReference>
<protein>
    <recommendedName>
        <fullName evidence="3">DNA polymerase I</fullName>
        <ecNumber evidence="2">2.7.7.7</ecNumber>
    </recommendedName>
</protein>
<proteinExistence type="inferred from homology"/>
<keyword evidence="5" id="KW-0548">Nucleotidyltransferase</keyword>
<dbReference type="Gene3D" id="1.20.1060.10">
    <property type="entry name" value="Taq DNA Polymerase, Chain T, domain 4"/>
    <property type="match status" value="1"/>
</dbReference>
<dbReference type="EC" id="2.7.7.7" evidence="2"/>
<comment type="similarity">
    <text evidence="1">Belongs to the DNA polymerase type-A family.</text>
</comment>
<sequence length="440" mass="47860">MNRELDKTEQAGEWSRPVLPRAQLEYAATDAAVLVPLADTLRTKAAARNLTAVLDLEMRCGVPVARMAATGVGFDTGTWLALADAAAERRVTLATEMDALVPNPNCLPGLGAWNSTTVDVPAAFEAVGIALPDTKEETLAGIAHPLARLLLEYREAAKRAGTYGREWVAEHVTDGRVRASWNPCQAKTGRMSCKEPNLQQLPRNPRYRRCFTARSGHVLVKCDFSQIELRIAAKVTGDAHAGGLSEGEDLHTLTAARFLGSQVDVVTKEARQMAKPVNFGAIYGLGPRSLRLKAQADYGKDMTEDQARGFLDAFFAQFPAVRAWHNRLKRDRATEVRTLGGRRIGVEPDQFFGAKANYVVQGTGGDGLKRALALLWECRDQCPNAEVVLAVHDEIVLEVPEPEREAAKTWLSGCMIDGMAPLIDPVPVEVEVKVGATWAG</sequence>
<dbReference type="GO" id="GO:0003677">
    <property type="term" value="F:DNA binding"/>
    <property type="evidence" value="ECO:0007669"/>
    <property type="project" value="InterPro"/>
</dbReference>
<evidence type="ECO:0000256" key="5">
    <source>
        <dbReference type="ARBA" id="ARBA00022695"/>
    </source>
</evidence>
<dbReference type="SUPFAM" id="SSF53098">
    <property type="entry name" value="Ribonuclease H-like"/>
    <property type="match status" value="1"/>
</dbReference>
<dbReference type="KEGG" id="gms:SOIL9_52160"/>
<keyword evidence="6 9" id="KW-0239">DNA-directed DNA polymerase</keyword>
<dbReference type="Pfam" id="PF00476">
    <property type="entry name" value="DNA_pol_A"/>
    <property type="match status" value="1"/>
</dbReference>
<dbReference type="Gene3D" id="3.30.70.370">
    <property type="match status" value="1"/>
</dbReference>
<dbReference type="GO" id="GO:0003887">
    <property type="term" value="F:DNA-directed DNA polymerase activity"/>
    <property type="evidence" value="ECO:0007669"/>
    <property type="project" value="UniProtKB-KW"/>
</dbReference>
<evidence type="ECO:0000256" key="4">
    <source>
        <dbReference type="ARBA" id="ARBA00022679"/>
    </source>
</evidence>
<comment type="catalytic activity">
    <reaction evidence="7">
        <text>DNA(n) + a 2'-deoxyribonucleoside 5'-triphosphate = DNA(n+1) + diphosphate</text>
        <dbReference type="Rhea" id="RHEA:22508"/>
        <dbReference type="Rhea" id="RHEA-COMP:17339"/>
        <dbReference type="Rhea" id="RHEA-COMP:17340"/>
        <dbReference type="ChEBI" id="CHEBI:33019"/>
        <dbReference type="ChEBI" id="CHEBI:61560"/>
        <dbReference type="ChEBI" id="CHEBI:173112"/>
        <dbReference type="EC" id="2.7.7.7"/>
    </reaction>
</comment>
<dbReference type="InterPro" id="IPR012337">
    <property type="entry name" value="RNaseH-like_sf"/>
</dbReference>
<gene>
    <name evidence="9" type="ORF">SOIL9_52160</name>
</gene>
<keyword evidence="4" id="KW-0808">Transferase</keyword>
<dbReference type="EMBL" id="LR593886">
    <property type="protein sequence ID" value="VTR92498.1"/>
    <property type="molecule type" value="Genomic_DNA"/>
</dbReference>
<dbReference type="GO" id="GO:0008408">
    <property type="term" value="F:3'-5' exonuclease activity"/>
    <property type="evidence" value="ECO:0007669"/>
    <property type="project" value="InterPro"/>
</dbReference>
<evidence type="ECO:0000256" key="6">
    <source>
        <dbReference type="ARBA" id="ARBA00022932"/>
    </source>
</evidence>
<dbReference type="InterPro" id="IPR002298">
    <property type="entry name" value="DNA_polymerase_A"/>
</dbReference>
<organism evidence="9 10">
    <name type="scientific">Gemmata massiliana</name>
    <dbReference type="NCBI Taxonomy" id="1210884"/>
    <lineage>
        <taxon>Bacteria</taxon>
        <taxon>Pseudomonadati</taxon>
        <taxon>Planctomycetota</taxon>
        <taxon>Planctomycetia</taxon>
        <taxon>Gemmatales</taxon>
        <taxon>Gemmataceae</taxon>
        <taxon>Gemmata</taxon>
    </lineage>
</organism>
<dbReference type="GO" id="GO:0006261">
    <property type="term" value="P:DNA-templated DNA replication"/>
    <property type="evidence" value="ECO:0007669"/>
    <property type="project" value="InterPro"/>
</dbReference>
<dbReference type="PANTHER" id="PTHR10133">
    <property type="entry name" value="DNA POLYMERASE I"/>
    <property type="match status" value="1"/>
</dbReference>
<evidence type="ECO:0000259" key="8">
    <source>
        <dbReference type="SMART" id="SM00482"/>
    </source>
</evidence>
<reference evidence="9 10" key="1">
    <citation type="submission" date="2019-05" db="EMBL/GenBank/DDBJ databases">
        <authorList>
            <consortium name="Science for Life Laboratories"/>
        </authorList>
    </citation>
    <scope>NUCLEOTIDE SEQUENCE [LARGE SCALE GENOMIC DNA]</scope>
    <source>
        <strain evidence="9">Soil9</strain>
    </source>
</reference>
<dbReference type="PANTHER" id="PTHR10133:SF62">
    <property type="entry name" value="DNA POLYMERASE THETA"/>
    <property type="match status" value="1"/>
</dbReference>
<dbReference type="InterPro" id="IPR019760">
    <property type="entry name" value="DNA-dir_DNA_pol_A_CS"/>
</dbReference>
<evidence type="ECO:0000313" key="9">
    <source>
        <dbReference type="EMBL" id="VTR92498.1"/>
    </source>
</evidence>
<dbReference type="SUPFAM" id="SSF56672">
    <property type="entry name" value="DNA/RNA polymerases"/>
    <property type="match status" value="1"/>
</dbReference>
<evidence type="ECO:0000256" key="3">
    <source>
        <dbReference type="ARBA" id="ARBA00020311"/>
    </source>
</evidence>
<dbReference type="PRINTS" id="PR00868">
    <property type="entry name" value="DNAPOLI"/>
</dbReference>